<accession>A0A9N8D9X5</accession>
<dbReference type="AlphaFoldDB" id="A0A9N8D9X5"/>
<evidence type="ECO:0000259" key="8">
    <source>
        <dbReference type="Pfam" id="PF00892"/>
    </source>
</evidence>
<dbReference type="Proteomes" id="UP001153069">
    <property type="component" value="Unassembled WGS sequence"/>
</dbReference>
<feature type="transmembrane region" description="Helical" evidence="7">
    <location>
        <begin position="104"/>
        <end position="122"/>
    </location>
</feature>
<dbReference type="PANTHER" id="PTHR42920:SF5">
    <property type="entry name" value="EAMA DOMAIN-CONTAINING PROTEIN"/>
    <property type="match status" value="1"/>
</dbReference>
<keyword evidence="10" id="KW-1185">Reference proteome</keyword>
<keyword evidence="5 7" id="KW-0472">Membrane</keyword>
<name>A0A9N8D9X5_9STRA</name>
<feature type="transmembrane region" description="Helical" evidence="7">
    <location>
        <begin position="279"/>
        <end position="298"/>
    </location>
</feature>
<feature type="transmembrane region" description="Helical" evidence="7">
    <location>
        <begin position="440"/>
        <end position="457"/>
    </location>
</feature>
<evidence type="ECO:0000256" key="3">
    <source>
        <dbReference type="ARBA" id="ARBA00022692"/>
    </source>
</evidence>
<feature type="compositionally biased region" description="Low complexity" evidence="6">
    <location>
        <begin position="164"/>
        <end position="180"/>
    </location>
</feature>
<evidence type="ECO:0000256" key="7">
    <source>
        <dbReference type="SAM" id="Phobius"/>
    </source>
</evidence>
<feature type="transmembrane region" description="Helical" evidence="7">
    <location>
        <begin position="134"/>
        <end position="155"/>
    </location>
</feature>
<gene>
    <name evidence="9" type="ORF">SEMRO_11_G008940.1</name>
</gene>
<evidence type="ECO:0000256" key="6">
    <source>
        <dbReference type="SAM" id="MobiDB-lite"/>
    </source>
</evidence>
<dbReference type="InterPro" id="IPR051258">
    <property type="entry name" value="Diverse_Substrate_Transporter"/>
</dbReference>
<feature type="transmembrane region" description="Helical" evidence="7">
    <location>
        <begin position="12"/>
        <end position="29"/>
    </location>
</feature>
<feature type="compositionally biased region" description="Polar residues" evidence="6">
    <location>
        <begin position="37"/>
        <end position="56"/>
    </location>
</feature>
<organism evidence="9 10">
    <name type="scientific">Seminavis robusta</name>
    <dbReference type="NCBI Taxonomy" id="568900"/>
    <lineage>
        <taxon>Eukaryota</taxon>
        <taxon>Sar</taxon>
        <taxon>Stramenopiles</taxon>
        <taxon>Ochrophyta</taxon>
        <taxon>Bacillariophyta</taxon>
        <taxon>Bacillariophyceae</taxon>
        <taxon>Bacillariophycidae</taxon>
        <taxon>Naviculales</taxon>
        <taxon>Naviculaceae</taxon>
        <taxon>Seminavis</taxon>
    </lineage>
</organism>
<feature type="transmembrane region" description="Helical" evidence="7">
    <location>
        <begin position="380"/>
        <end position="402"/>
    </location>
</feature>
<evidence type="ECO:0000256" key="1">
    <source>
        <dbReference type="ARBA" id="ARBA00004651"/>
    </source>
</evidence>
<feature type="transmembrane region" description="Helical" evidence="7">
    <location>
        <begin position="239"/>
        <end position="259"/>
    </location>
</feature>
<feature type="domain" description="EamA" evidence="8">
    <location>
        <begin position="382"/>
        <end position="457"/>
    </location>
</feature>
<feature type="transmembrane region" description="Helical" evidence="7">
    <location>
        <begin position="319"/>
        <end position="338"/>
    </location>
</feature>
<sequence>MATSTERRDMHAAGKIPWLIIVALVVFISENSVEAFSASPPTSGLGSTDPLSQTTLRIPHRANSPYSSPLSIRKRHGKQRFNRELFSATNNDDNPNAVADRNQGILVLLTVPLAWGTFEPVVRYVYAIEPPIPGLVFSPCYYFVAASALSLLSIVSAPTDTASDDTVVSPDDNDDNIPSSTTSPILGGMELGFYLFAGNLLQVLALKTLNSDRVAFLIQLTTIFVPLVQGIAARNLLAIPIRTWIACLIALLGVAVIGLEGEPQPLDPSLVLASDQGQFHLSQGDFLVVLCALFYTFHCIRLEIYAKQTRAVTLAAYKATTETTLSVLLLLGLLAYGGTSSNGSNDNLLANFARENSEEISSFLTTIPDRLTDGSIPPSVLIPALGAILWTGLVTVAYTIYAQSYGQSRVKPSDANLIYTFQPVWTSLLAYLLLGETLGPTGFIGGALIGFAVFLVFQQDGEPSGSQP</sequence>
<feature type="region of interest" description="Disordered" evidence="6">
    <location>
        <begin position="37"/>
        <end position="74"/>
    </location>
</feature>
<feature type="transmembrane region" description="Helical" evidence="7">
    <location>
        <begin position="414"/>
        <end position="434"/>
    </location>
</feature>
<evidence type="ECO:0000256" key="4">
    <source>
        <dbReference type="ARBA" id="ARBA00022989"/>
    </source>
</evidence>
<proteinExistence type="predicted"/>
<dbReference type="OrthoDB" id="2017960at2759"/>
<comment type="subcellular location">
    <subcellularLocation>
        <location evidence="1">Cell membrane</location>
        <topology evidence="1">Multi-pass membrane protein</topology>
    </subcellularLocation>
</comment>
<dbReference type="PANTHER" id="PTHR42920">
    <property type="entry name" value="OS03G0707200 PROTEIN-RELATED"/>
    <property type="match status" value="1"/>
</dbReference>
<dbReference type="Pfam" id="PF00892">
    <property type="entry name" value="EamA"/>
    <property type="match status" value="1"/>
</dbReference>
<keyword evidence="3 7" id="KW-0812">Transmembrane</keyword>
<evidence type="ECO:0000256" key="5">
    <source>
        <dbReference type="ARBA" id="ARBA00023136"/>
    </source>
</evidence>
<evidence type="ECO:0000313" key="9">
    <source>
        <dbReference type="EMBL" id="CAB9496934.1"/>
    </source>
</evidence>
<keyword evidence="2" id="KW-1003">Cell membrane</keyword>
<comment type="caution">
    <text evidence="9">The sequence shown here is derived from an EMBL/GenBank/DDBJ whole genome shotgun (WGS) entry which is preliminary data.</text>
</comment>
<dbReference type="SUPFAM" id="SSF103481">
    <property type="entry name" value="Multidrug resistance efflux transporter EmrE"/>
    <property type="match status" value="1"/>
</dbReference>
<evidence type="ECO:0000313" key="10">
    <source>
        <dbReference type="Proteomes" id="UP001153069"/>
    </source>
</evidence>
<dbReference type="GO" id="GO:0005886">
    <property type="term" value="C:plasma membrane"/>
    <property type="evidence" value="ECO:0007669"/>
    <property type="project" value="UniProtKB-SubCell"/>
</dbReference>
<dbReference type="InterPro" id="IPR037185">
    <property type="entry name" value="EmrE-like"/>
</dbReference>
<evidence type="ECO:0000256" key="2">
    <source>
        <dbReference type="ARBA" id="ARBA00022475"/>
    </source>
</evidence>
<dbReference type="EMBL" id="CAICTM010000011">
    <property type="protein sequence ID" value="CAB9496934.1"/>
    <property type="molecule type" value="Genomic_DNA"/>
</dbReference>
<reference evidence="9" key="1">
    <citation type="submission" date="2020-06" db="EMBL/GenBank/DDBJ databases">
        <authorList>
            <consortium name="Plant Systems Biology data submission"/>
        </authorList>
    </citation>
    <scope>NUCLEOTIDE SEQUENCE</scope>
    <source>
        <strain evidence="9">D6</strain>
    </source>
</reference>
<feature type="region of interest" description="Disordered" evidence="6">
    <location>
        <begin position="161"/>
        <end position="180"/>
    </location>
</feature>
<dbReference type="InterPro" id="IPR000620">
    <property type="entry name" value="EamA_dom"/>
</dbReference>
<feature type="transmembrane region" description="Helical" evidence="7">
    <location>
        <begin position="214"/>
        <end position="232"/>
    </location>
</feature>
<keyword evidence="4 7" id="KW-1133">Transmembrane helix</keyword>
<protein>
    <submittedName>
        <fullName evidence="9">EamA-like transporter family</fullName>
    </submittedName>
</protein>